<dbReference type="InterPro" id="IPR036291">
    <property type="entry name" value="NAD(P)-bd_dom_sf"/>
</dbReference>
<reference evidence="3 4" key="1">
    <citation type="submission" date="2020-08" db="EMBL/GenBank/DDBJ databases">
        <title>Genomic Encyclopedia of Archaeal and Bacterial Type Strains, Phase II (KMG-II): from individual species to whole genera.</title>
        <authorList>
            <person name="Goeker M."/>
        </authorList>
    </citation>
    <scope>NUCLEOTIDE SEQUENCE [LARGE SCALE GENOMIC DNA]</scope>
    <source>
        <strain evidence="3 4">DSM 43850</strain>
    </source>
</reference>
<evidence type="ECO:0000313" key="4">
    <source>
        <dbReference type="Proteomes" id="UP000517916"/>
    </source>
</evidence>
<sequence>MAVEIIGKGFLSRHLEAAFGDRHPDTTVICAGVTRTTSAEIADFDREAALVHETVRRCKRTGRTLVFFSTASDSMYGAEGCSGHEDGPVYPISAYGRHKLSMEAVLASSGADWLVFRLSHIVGEGQRPHQLIPSLTAQVRTGQVTLHRNAHRDLLDVRHMVKALEGVLAIGVRHQVINVASGVLEPIERIVDGIEQRLGVRASRTMKDVYVTTTRTSTARLRMLVPEWNEIGFGPEYLPGLLDRYVGPVRGEAEFVGQAARSL</sequence>
<organism evidence="3 4">
    <name type="scientific">Kutzneria viridogrisea</name>
    <dbReference type="NCBI Taxonomy" id="47990"/>
    <lineage>
        <taxon>Bacteria</taxon>
        <taxon>Bacillati</taxon>
        <taxon>Actinomycetota</taxon>
        <taxon>Actinomycetes</taxon>
        <taxon>Pseudonocardiales</taxon>
        <taxon>Pseudonocardiaceae</taxon>
        <taxon>Kutzneria</taxon>
    </lineage>
</organism>
<protein>
    <submittedName>
        <fullName evidence="3">Nucleoside-diphosphate-sugar epimerase</fullName>
    </submittedName>
</protein>
<evidence type="ECO:0000256" key="1">
    <source>
        <dbReference type="ARBA" id="ARBA00007637"/>
    </source>
</evidence>
<feature type="domain" description="NAD-dependent epimerase/dehydratase" evidence="2">
    <location>
        <begin position="14"/>
        <end position="180"/>
    </location>
</feature>
<comment type="similarity">
    <text evidence="1">Belongs to the NAD(P)-dependent epimerase/dehydratase family.</text>
</comment>
<dbReference type="Proteomes" id="UP000517916">
    <property type="component" value="Unassembled WGS sequence"/>
</dbReference>
<dbReference type="EMBL" id="JACJID010000004">
    <property type="protein sequence ID" value="MBA8928902.1"/>
    <property type="molecule type" value="Genomic_DNA"/>
</dbReference>
<evidence type="ECO:0000313" key="3">
    <source>
        <dbReference type="EMBL" id="MBA8928902.1"/>
    </source>
</evidence>
<name>A0ABR6BPT0_9PSEU</name>
<gene>
    <name evidence="3" type="ORF">BC739_006119</name>
</gene>
<evidence type="ECO:0000259" key="2">
    <source>
        <dbReference type="Pfam" id="PF01370"/>
    </source>
</evidence>
<dbReference type="Gene3D" id="3.40.50.720">
    <property type="entry name" value="NAD(P)-binding Rossmann-like Domain"/>
    <property type="match status" value="1"/>
</dbReference>
<dbReference type="RefSeq" id="WP_201771914.1">
    <property type="nucleotide sequence ID" value="NZ_BAAABQ010000016.1"/>
</dbReference>
<dbReference type="SUPFAM" id="SSF51735">
    <property type="entry name" value="NAD(P)-binding Rossmann-fold domains"/>
    <property type="match status" value="1"/>
</dbReference>
<dbReference type="PANTHER" id="PTHR43000">
    <property type="entry name" value="DTDP-D-GLUCOSE 4,6-DEHYDRATASE-RELATED"/>
    <property type="match status" value="1"/>
</dbReference>
<proteinExistence type="inferred from homology"/>
<comment type="caution">
    <text evidence="3">The sequence shown here is derived from an EMBL/GenBank/DDBJ whole genome shotgun (WGS) entry which is preliminary data.</text>
</comment>
<dbReference type="Pfam" id="PF01370">
    <property type="entry name" value="Epimerase"/>
    <property type="match status" value="1"/>
</dbReference>
<dbReference type="InterPro" id="IPR001509">
    <property type="entry name" value="Epimerase_deHydtase"/>
</dbReference>
<accession>A0ABR6BPT0</accession>
<keyword evidence="4" id="KW-1185">Reference proteome</keyword>